<comment type="caution">
    <text evidence="1">The sequence shown here is derived from an EMBL/GenBank/DDBJ whole genome shotgun (WGS) entry which is preliminary data.</text>
</comment>
<sequence>MAIWPSPRPSAMFSPMKKARFLKRSLLMRPATQGWIFFLNSATSDSVLPLFCMCSTTFFIKPFAYDLNVAKS</sequence>
<protein>
    <submittedName>
        <fullName evidence="1">Uncharacterized protein</fullName>
    </submittedName>
</protein>
<gene>
    <name evidence="1" type="ORF">L596_028115</name>
</gene>
<keyword evidence="2" id="KW-1185">Reference proteome</keyword>
<proteinExistence type="predicted"/>
<dbReference type="EMBL" id="AZBU02000011">
    <property type="protein sequence ID" value="TKR60934.1"/>
    <property type="molecule type" value="Genomic_DNA"/>
</dbReference>
<evidence type="ECO:0000313" key="1">
    <source>
        <dbReference type="EMBL" id="TKR60934.1"/>
    </source>
</evidence>
<evidence type="ECO:0000313" key="2">
    <source>
        <dbReference type="Proteomes" id="UP000298663"/>
    </source>
</evidence>
<dbReference type="OrthoDB" id="10248936at2759"/>
<dbReference type="Proteomes" id="UP000298663">
    <property type="component" value="Unassembled WGS sequence"/>
</dbReference>
<organism evidence="1 2">
    <name type="scientific">Steinernema carpocapsae</name>
    <name type="common">Entomopathogenic nematode</name>
    <dbReference type="NCBI Taxonomy" id="34508"/>
    <lineage>
        <taxon>Eukaryota</taxon>
        <taxon>Metazoa</taxon>
        <taxon>Ecdysozoa</taxon>
        <taxon>Nematoda</taxon>
        <taxon>Chromadorea</taxon>
        <taxon>Rhabditida</taxon>
        <taxon>Tylenchina</taxon>
        <taxon>Panagrolaimomorpha</taxon>
        <taxon>Strongyloidoidea</taxon>
        <taxon>Steinernematidae</taxon>
        <taxon>Steinernema</taxon>
    </lineage>
</organism>
<name>A0A4U5LXG8_STECR</name>
<dbReference type="AlphaFoldDB" id="A0A4U5LXG8"/>
<reference evidence="1 2" key="2">
    <citation type="journal article" date="2019" name="G3 (Bethesda)">
        <title>Hybrid Assembly of the Genome of the Entomopathogenic Nematode Steinernema carpocapsae Identifies the X-Chromosome.</title>
        <authorList>
            <person name="Serra L."/>
            <person name="Macchietto M."/>
            <person name="Macias-Munoz A."/>
            <person name="McGill C.J."/>
            <person name="Rodriguez I.M."/>
            <person name="Rodriguez B."/>
            <person name="Murad R."/>
            <person name="Mortazavi A."/>
        </authorList>
    </citation>
    <scope>NUCLEOTIDE SEQUENCE [LARGE SCALE GENOMIC DNA]</scope>
    <source>
        <strain evidence="1 2">ALL</strain>
    </source>
</reference>
<reference evidence="1 2" key="1">
    <citation type="journal article" date="2015" name="Genome Biol.">
        <title>Comparative genomics of Steinernema reveals deeply conserved gene regulatory networks.</title>
        <authorList>
            <person name="Dillman A.R."/>
            <person name="Macchietto M."/>
            <person name="Porter C.F."/>
            <person name="Rogers A."/>
            <person name="Williams B."/>
            <person name="Antoshechkin I."/>
            <person name="Lee M.M."/>
            <person name="Goodwin Z."/>
            <person name="Lu X."/>
            <person name="Lewis E.E."/>
            <person name="Goodrich-Blair H."/>
            <person name="Stock S.P."/>
            <person name="Adams B.J."/>
            <person name="Sternberg P.W."/>
            <person name="Mortazavi A."/>
        </authorList>
    </citation>
    <scope>NUCLEOTIDE SEQUENCE [LARGE SCALE GENOMIC DNA]</scope>
    <source>
        <strain evidence="1 2">ALL</strain>
    </source>
</reference>
<accession>A0A4U5LXG8</accession>